<organism evidence="2 3">
    <name type="scientific">Vitrella brassicaformis (strain CCMP3155)</name>
    <dbReference type="NCBI Taxonomy" id="1169540"/>
    <lineage>
        <taxon>Eukaryota</taxon>
        <taxon>Sar</taxon>
        <taxon>Alveolata</taxon>
        <taxon>Colpodellida</taxon>
        <taxon>Vitrellaceae</taxon>
        <taxon>Vitrella</taxon>
    </lineage>
</organism>
<evidence type="ECO:0000256" key="1">
    <source>
        <dbReference type="SAM" id="MobiDB-lite"/>
    </source>
</evidence>
<sequence>MTVPTFLRTDSGIHINIVQPQPWQATQSRYGGRSGGPLKRKKKPHDPRVIQTGLGHRMEFFWRKRERRTRYPLVQNVRPNLIWDSQFKRWLVMWYKGGFQVFRPFNATRDRFERARAKAMILMRQLEKAGRLQKLPAPDICKSGVRGVFYDGEEKLWIAVWKQNGLRRFRCFPALEMGFDQAFKAAVAVRRQKLAEFHEFVPQRERIRTGREQYKAKAS</sequence>
<dbReference type="InParanoid" id="A0A0G4FT58"/>
<name>A0A0G4FT58_VITBC</name>
<keyword evidence="3" id="KW-1185">Reference proteome</keyword>
<evidence type="ECO:0000313" key="2">
    <source>
        <dbReference type="EMBL" id="CEM17867.1"/>
    </source>
</evidence>
<dbReference type="Proteomes" id="UP000041254">
    <property type="component" value="Unassembled WGS sequence"/>
</dbReference>
<evidence type="ECO:0000313" key="3">
    <source>
        <dbReference type="Proteomes" id="UP000041254"/>
    </source>
</evidence>
<feature type="region of interest" description="Disordered" evidence="1">
    <location>
        <begin position="24"/>
        <end position="49"/>
    </location>
</feature>
<gene>
    <name evidence="2" type="ORF">Vbra_2584</name>
</gene>
<dbReference type="FunCoup" id="A0A0G4FT58">
    <property type="interactions" value="32"/>
</dbReference>
<dbReference type="OMA" id="PAPDICK"/>
<dbReference type="Gene3D" id="1.20.5.2050">
    <property type="match status" value="2"/>
</dbReference>
<dbReference type="OrthoDB" id="405976at2759"/>
<protein>
    <submittedName>
        <fullName evidence="2">Uncharacterized protein</fullName>
    </submittedName>
</protein>
<dbReference type="PhylomeDB" id="A0A0G4FT58"/>
<dbReference type="VEuPathDB" id="CryptoDB:Vbra_2584"/>
<dbReference type="EMBL" id="CDMY01000498">
    <property type="protein sequence ID" value="CEM17867.1"/>
    <property type="molecule type" value="Genomic_DNA"/>
</dbReference>
<dbReference type="AlphaFoldDB" id="A0A0G4FT58"/>
<proteinExistence type="predicted"/>
<accession>A0A0G4FT58</accession>
<reference evidence="2 3" key="1">
    <citation type="submission" date="2014-11" db="EMBL/GenBank/DDBJ databases">
        <authorList>
            <person name="Zhu J."/>
            <person name="Qi W."/>
            <person name="Song R."/>
        </authorList>
    </citation>
    <scope>NUCLEOTIDE SEQUENCE [LARGE SCALE GENOMIC DNA]</scope>
</reference>